<organism evidence="2 3">
    <name type="scientific">Dioscorea zingiberensis</name>
    <dbReference type="NCBI Taxonomy" id="325984"/>
    <lineage>
        <taxon>Eukaryota</taxon>
        <taxon>Viridiplantae</taxon>
        <taxon>Streptophyta</taxon>
        <taxon>Embryophyta</taxon>
        <taxon>Tracheophyta</taxon>
        <taxon>Spermatophyta</taxon>
        <taxon>Magnoliopsida</taxon>
        <taxon>Liliopsida</taxon>
        <taxon>Dioscoreales</taxon>
        <taxon>Dioscoreaceae</taxon>
        <taxon>Dioscorea</taxon>
    </lineage>
</organism>
<reference evidence="2" key="1">
    <citation type="submission" date="2021-03" db="EMBL/GenBank/DDBJ databases">
        <authorList>
            <person name="Li Z."/>
            <person name="Yang C."/>
        </authorList>
    </citation>
    <scope>NUCLEOTIDE SEQUENCE</scope>
    <source>
        <strain evidence="2">Dzin_1.0</strain>
        <tissue evidence="2">Leaf</tissue>
    </source>
</reference>
<dbReference type="InterPro" id="IPR044950">
    <property type="entry name" value="TED6/7"/>
</dbReference>
<protein>
    <submittedName>
        <fullName evidence="2">Uncharacterized protein</fullName>
    </submittedName>
</protein>
<evidence type="ECO:0000313" key="3">
    <source>
        <dbReference type="Proteomes" id="UP001085076"/>
    </source>
</evidence>
<dbReference type="AlphaFoldDB" id="A0A9D5HDG7"/>
<accession>A0A9D5HDG7</accession>
<dbReference type="PANTHER" id="PTHR35697">
    <property type="entry name" value="OS08G0108300 PROTEIN"/>
    <property type="match status" value="1"/>
</dbReference>
<evidence type="ECO:0000256" key="1">
    <source>
        <dbReference type="SAM" id="Phobius"/>
    </source>
</evidence>
<proteinExistence type="predicted"/>
<keyword evidence="1" id="KW-0812">Transmembrane</keyword>
<dbReference type="EMBL" id="JAGGNH010000005">
    <property type="protein sequence ID" value="KAJ0972108.1"/>
    <property type="molecule type" value="Genomic_DNA"/>
</dbReference>
<comment type="caution">
    <text evidence="2">The sequence shown here is derived from an EMBL/GenBank/DDBJ whole genome shotgun (WGS) entry which is preliminary data.</text>
</comment>
<sequence>MLSIYTTFTTMSCFFAFFTSYLCCFMMKKKKTNQEMEVVNVEDHVHVHEAIVQGPQGQQVVALDVQEDIKMQEEIKKSERLASASVEHVL</sequence>
<gene>
    <name evidence="2" type="ORF">J5N97_020067</name>
</gene>
<reference evidence="2" key="2">
    <citation type="journal article" date="2022" name="Hortic Res">
        <title>The genome of Dioscorea zingiberensis sheds light on the biosynthesis, origin and evolution of the medicinally important diosgenin saponins.</title>
        <authorList>
            <person name="Li Y."/>
            <person name="Tan C."/>
            <person name="Li Z."/>
            <person name="Guo J."/>
            <person name="Li S."/>
            <person name="Chen X."/>
            <person name="Wang C."/>
            <person name="Dai X."/>
            <person name="Yang H."/>
            <person name="Song W."/>
            <person name="Hou L."/>
            <person name="Xu J."/>
            <person name="Tong Z."/>
            <person name="Xu A."/>
            <person name="Yuan X."/>
            <person name="Wang W."/>
            <person name="Yang Q."/>
            <person name="Chen L."/>
            <person name="Sun Z."/>
            <person name="Wang K."/>
            <person name="Pan B."/>
            <person name="Chen J."/>
            <person name="Bao Y."/>
            <person name="Liu F."/>
            <person name="Qi X."/>
            <person name="Gang D.R."/>
            <person name="Wen J."/>
            <person name="Li J."/>
        </authorList>
    </citation>
    <scope>NUCLEOTIDE SEQUENCE</scope>
    <source>
        <strain evidence="2">Dzin_1.0</strain>
    </source>
</reference>
<feature type="transmembrane region" description="Helical" evidence="1">
    <location>
        <begin position="6"/>
        <end position="27"/>
    </location>
</feature>
<dbReference type="GO" id="GO:0009834">
    <property type="term" value="P:plant-type secondary cell wall biogenesis"/>
    <property type="evidence" value="ECO:0007669"/>
    <property type="project" value="InterPro"/>
</dbReference>
<keyword evidence="3" id="KW-1185">Reference proteome</keyword>
<dbReference type="PANTHER" id="PTHR35697:SF1">
    <property type="entry name" value="PROTEIN TRACHEARY ELEMENT DIFFERENTIATION-RELATED 7"/>
    <property type="match status" value="1"/>
</dbReference>
<dbReference type="OrthoDB" id="785473at2759"/>
<keyword evidence="1" id="KW-0472">Membrane</keyword>
<evidence type="ECO:0000313" key="2">
    <source>
        <dbReference type="EMBL" id="KAJ0972108.1"/>
    </source>
</evidence>
<keyword evidence="1" id="KW-1133">Transmembrane helix</keyword>
<name>A0A9D5HDG7_9LILI</name>
<dbReference type="Proteomes" id="UP001085076">
    <property type="component" value="Miscellaneous, Linkage group lg05"/>
</dbReference>